<evidence type="ECO:0000313" key="3">
    <source>
        <dbReference type="Proteomes" id="UP000054314"/>
    </source>
</evidence>
<accession>A0A0A0BMY0</accession>
<dbReference type="EMBL" id="AXCZ01000199">
    <property type="protein sequence ID" value="KGM09306.1"/>
    <property type="molecule type" value="Genomic_DNA"/>
</dbReference>
<organism evidence="2 3">
    <name type="scientific">Cellulomonas bogoriensis 69B4 = DSM 16987</name>
    <dbReference type="NCBI Taxonomy" id="1386082"/>
    <lineage>
        <taxon>Bacteria</taxon>
        <taxon>Bacillati</taxon>
        <taxon>Actinomycetota</taxon>
        <taxon>Actinomycetes</taxon>
        <taxon>Micrococcales</taxon>
        <taxon>Cellulomonadaceae</taxon>
        <taxon>Cellulomonas</taxon>
    </lineage>
</organism>
<comment type="caution">
    <text evidence="2">The sequence shown here is derived from an EMBL/GenBank/DDBJ whole genome shotgun (WGS) entry which is preliminary data.</text>
</comment>
<dbReference type="OrthoDB" id="3203519at2"/>
<dbReference type="Pfam" id="PF13196">
    <property type="entry name" value="DUF4012"/>
    <property type="match status" value="1"/>
</dbReference>
<dbReference type="InterPro" id="IPR025101">
    <property type="entry name" value="DUF4012"/>
</dbReference>
<keyword evidence="1" id="KW-0812">Transmembrane</keyword>
<keyword evidence="1" id="KW-0472">Membrane</keyword>
<gene>
    <name evidence="2" type="ORF">N869_04855</name>
</gene>
<proteinExistence type="predicted"/>
<evidence type="ECO:0000313" key="2">
    <source>
        <dbReference type="EMBL" id="KGM09306.1"/>
    </source>
</evidence>
<name>A0A0A0BMY0_9CELL</name>
<protein>
    <submittedName>
        <fullName evidence="2">Peptide synthetase</fullName>
    </submittedName>
</protein>
<evidence type="ECO:0000256" key="1">
    <source>
        <dbReference type="SAM" id="Phobius"/>
    </source>
</evidence>
<keyword evidence="1" id="KW-1133">Transmembrane helix</keyword>
<dbReference type="AlphaFoldDB" id="A0A0A0BMY0"/>
<sequence>MTAPEPAGHPLLGHEYEGAPSHRRGALRTWSWRVAIILTGVLIVWAAWLGWRVSQVVQAMQGVAPVALQGTGTELGALAAGDVTRAPLPAGDIGSRAPAYAVGPGAAEAAARAYAATQDPVWRLSERLPWIGDQLQAVGEVVEAFGVVVGEALPALVEVEEVVQGLSLEDGRVELAPVAASAPHLERAAASTGAAHALVQGVDTATLVAPLATQVDRAEGLLGEAAQVLDGAHRVATLVPAMLGHGQDEVRRYLVLAINPAELRAGGGIVGAVMVLEARDGRLDLVDHRPATDLPILTAPVLPLDDEEAAVHGDRLARVLQNVTMTPDFPRSAELAATMWHAAGGRAVDGVLALDPVALSHVLRATGPVTLEDGTVLDAGGVVEHLLLDTYVDLTDPSEADEHFARAASAVFDAVARGGAGLVGAVGEAAGERRVAVWSAHPAEQALLSGSAMAGDFLSGGAPTAPGLFLEDATGGKLATFLDTRVDAACGSGGVQVTLRLASTLAPELARVLPPYVVGFGVTGVEPGTARHNVLVYAPEGAHVQRVERDGIAVGVQHVHVRGRDVVRLTSVLPPGADEEWTVTLGGLEAVPTQVWTTPTPSSPGLVPVRCAVHPQV</sequence>
<dbReference type="RefSeq" id="WP_052105539.1">
    <property type="nucleotide sequence ID" value="NZ_AXCZ01000199.1"/>
</dbReference>
<keyword evidence="3" id="KW-1185">Reference proteome</keyword>
<feature type="transmembrane region" description="Helical" evidence="1">
    <location>
        <begin position="30"/>
        <end position="51"/>
    </location>
</feature>
<reference evidence="2 3" key="1">
    <citation type="submission" date="2013-08" db="EMBL/GenBank/DDBJ databases">
        <title>Genome sequencing of Cellulomonas bogoriensis 69B4.</title>
        <authorList>
            <person name="Chen F."/>
            <person name="Li Y."/>
            <person name="Wang G."/>
        </authorList>
    </citation>
    <scope>NUCLEOTIDE SEQUENCE [LARGE SCALE GENOMIC DNA]</scope>
    <source>
        <strain evidence="2 3">69B4</strain>
    </source>
</reference>
<dbReference type="Proteomes" id="UP000054314">
    <property type="component" value="Unassembled WGS sequence"/>
</dbReference>